<dbReference type="PANTHER" id="PTHR43884:SF12">
    <property type="entry name" value="ISOVALERYL-COA DEHYDROGENASE, MITOCHONDRIAL-RELATED"/>
    <property type="match status" value="1"/>
</dbReference>
<dbReference type="EMBL" id="JAAXPI010000036">
    <property type="protein sequence ID" value="NKZ06481.1"/>
    <property type="molecule type" value="Genomic_DNA"/>
</dbReference>
<keyword evidence="5 6" id="KW-0560">Oxidoreductase</keyword>
<evidence type="ECO:0000256" key="1">
    <source>
        <dbReference type="ARBA" id="ARBA00001974"/>
    </source>
</evidence>
<dbReference type="InterPro" id="IPR006091">
    <property type="entry name" value="Acyl-CoA_Oxase/DH_mid-dom"/>
</dbReference>
<dbReference type="InterPro" id="IPR046373">
    <property type="entry name" value="Acyl-CoA_Oxase/DH_mid-dom_sf"/>
</dbReference>
<feature type="domain" description="Acyl-CoA oxidase/dehydrogenase middle" evidence="8">
    <location>
        <begin position="125"/>
        <end position="216"/>
    </location>
</feature>
<dbReference type="Gene3D" id="1.10.540.10">
    <property type="entry name" value="Acyl-CoA dehydrogenase/oxidase, N-terminal domain"/>
    <property type="match status" value="1"/>
</dbReference>
<evidence type="ECO:0000259" key="9">
    <source>
        <dbReference type="Pfam" id="PF02771"/>
    </source>
</evidence>
<evidence type="ECO:0000259" key="7">
    <source>
        <dbReference type="Pfam" id="PF00441"/>
    </source>
</evidence>
<dbReference type="SUPFAM" id="SSF47203">
    <property type="entry name" value="Acyl-CoA dehydrogenase C-terminal domain-like"/>
    <property type="match status" value="1"/>
</dbReference>
<keyword evidence="11" id="KW-1185">Reference proteome</keyword>
<evidence type="ECO:0000313" key="10">
    <source>
        <dbReference type="EMBL" id="NKZ06481.1"/>
    </source>
</evidence>
<comment type="similarity">
    <text evidence="2 6">Belongs to the acyl-CoA dehydrogenase family.</text>
</comment>
<evidence type="ECO:0000256" key="6">
    <source>
        <dbReference type="RuleBase" id="RU362125"/>
    </source>
</evidence>
<dbReference type="SUPFAM" id="SSF56645">
    <property type="entry name" value="Acyl-CoA dehydrogenase NM domain-like"/>
    <property type="match status" value="1"/>
</dbReference>
<dbReference type="Gene3D" id="2.40.110.10">
    <property type="entry name" value="Butyryl-CoA Dehydrogenase, subunit A, domain 2"/>
    <property type="match status" value="1"/>
</dbReference>
<evidence type="ECO:0000256" key="3">
    <source>
        <dbReference type="ARBA" id="ARBA00022630"/>
    </source>
</evidence>
<dbReference type="FunFam" id="1.20.140.10:FF:000001">
    <property type="entry name" value="Acyl-CoA dehydrogenase"/>
    <property type="match status" value="1"/>
</dbReference>
<dbReference type="Gene3D" id="1.20.140.10">
    <property type="entry name" value="Butyryl-CoA Dehydrogenase, subunit A, domain 3"/>
    <property type="match status" value="1"/>
</dbReference>
<dbReference type="Pfam" id="PF02771">
    <property type="entry name" value="Acyl-CoA_dh_N"/>
    <property type="match status" value="1"/>
</dbReference>
<dbReference type="RefSeq" id="WP_083947153.1">
    <property type="nucleotide sequence ID" value="NZ_JAAXPI010000036.1"/>
</dbReference>
<dbReference type="InterPro" id="IPR013786">
    <property type="entry name" value="AcylCoA_DH/ox_N"/>
</dbReference>
<evidence type="ECO:0000256" key="5">
    <source>
        <dbReference type="ARBA" id="ARBA00023002"/>
    </source>
</evidence>
<dbReference type="InterPro" id="IPR037069">
    <property type="entry name" value="AcylCoA_DH/ox_N_sf"/>
</dbReference>
<dbReference type="Pfam" id="PF00441">
    <property type="entry name" value="Acyl-CoA_dh_1"/>
    <property type="match status" value="1"/>
</dbReference>
<dbReference type="InterPro" id="IPR006089">
    <property type="entry name" value="Acyl-CoA_DH_CS"/>
</dbReference>
<dbReference type="GO" id="GO:0003995">
    <property type="term" value="F:acyl-CoA dehydrogenase activity"/>
    <property type="evidence" value="ECO:0007669"/>
    <property type="project" value="InterPro"/>
</dbReference>
<dbReference type="InterPro" id="IPR009100">
    <property type="entry name" value="AcylCoA_DH/oxidase_NM_dom_sf"/>
</dbReference>
<dbReference type="Proteomes" id="UP000579250">
    <property type="component" value="Unassembled WGS sequence"/>
</dbReference>
<dbReference type="InterPro" id="IPR036250">
    <property type="entry name" value="AcylCo_DH-like_C"/>
</dbReference>
<dbReference type="InterPro" id="IPR009075">
    <property type="entry name" value="AcylCo_DH/oxidase_C"/>
</dbReference>
<dbReference type="PROSITE" id="PS00072">
    <property type="entry name" value="ACYL_COA_DH_1"/>
    <property type="match status" value="1"/>
</dbReference>
<evidence type="ECO:0000259" key="8">
    <source>
        <dbReference type="Pfam" id="PF02770"/>
    </source>
</evidence>
<evidence type="ECO:0000256" key="4">
    <source>
        <dbReference type="ARBA" id="ARBA00022827"/>
    </source>
</evidence>
<dbReference type="GO" id="GO:0050660">
    <property type="term" value="F:flavin adenine dinucleotide binding"/>
    <property type="evidence" value="ECO:0007669"/>
    <property type="project" value="InterPro"/>
</dbReference>
<dbReference type="FunFam" id="2.40.110.10:FF:000002">
    <property type="entry name" value="Acyl-CoA dehydrogenase fadE12"/>
    <property type="match status" value="1"/>
</dbReference>
<keyword evidence="3 6" id="KW-0285">Flavoprotein</keyword>
<gene>
    <name evidence="10" type="ORF">HGB48_22420</name>
</gene>
<proteinExistence type="inferred from homology"/>
<dbReference type="PANTHER" id="PTHR43884">
    <property type="entry name" value="ACYL-COA DEHYDROGENASE"/>
    <property type="match status" value="1"/>
</dbReference>
<name>A0A846Z2K9_9ACTN</name>
<reference evidence="10 11" key="1">
    <citation type="submission" date="2020-04" db="EMBL/GenBank/DDBJ databases">
        <title>MicrobeNet Type strains.</title>
        <authorList>
            <person name="Nicholson A.C."/>
        </authorList>
    </citation>
    <scope>NUCLEOTIDE SEQUENCE [LARGE SCALE GENOMIC DNA]</scope>
    <source>
        <strain evidence="10 11">ATCC BAA-277</strain>
    </source>
</reference>
<organism evidence="10 11">
    <name type="scientific">Actinomadura latina</name>
    <dbReference type="NCBI Taxonomy" id="163603"/>
    <lineage>
        <taxon>Bacteria</taxon>
        <taxon>Bacillati</taxon>
        <taxon>Actinomycetota</taxon>
        <taxon>Actinomycetes</taxon>
        <taxon>Streptosporangiales</taxon>
        <taxon>Thermomonosporaceae</taxon>
        <taxon>Actinomadura</taxon>
    </lineage>
</organism>
<evidence type="ECO:0000313" key="11">
    <source>
        <dbReference type="Proteomes" id="UP000579250"/>
    </source>
</evidence>
<sequence length="380" mass="41422">MVMPYLTDEELALRSAVRDFVRRECPPGHWDELDQAHTYPADLMRKLGATGWMGIAFPDEETGERDPRWGTLLGLVTEELGKVSYSLASNYFKVTGYGETILRYGSAEQRAAIVPGLASGELLLAIALSEPGAGSDAAAVSTRAERDGDHYVLTGTKHFSTCSAIADHIILVTRTGEHKHKGISVFLVDPKTEGITFAEMRKLGIWTNPTFNISLDHARVPASCLLGAEGQGWEVITHSLDVERFTLAAAYVGAAQDAFDYAAAYAGEREQFGRAISSFQVIRHKLVDMHIAIDHARLATYRVGEMLNEGLPCRREASLAKLVASEAYMKAAHDGLQILGGLGYTMETPMQRHFRDAKLGEIGGGSSEIQRNLLAKSLGL</sequence>
<dbReference type="PROSITE" id="PS00073">
    <property type="entry name" value="ACYL_COA_DH_2"/>
    <property type="match status" value="1"/>
</dbReference>
<feature type="domain" description="Acyl-CoA dehydrogenase/oxidase C-terminal" evidence="7">
    <location>
        <begin position="230"/>
        <end position="378"/>
    </location>
</feature>
<keyword evidence="4 6" id="KW-0274">FAD</keyword>
<dbReference type="AlphaFoldDB" id="A0A846Z2K9"/>
<comment type="caution">
    <text evidence="10">The sequence shown here is derived from an EMBL/GenBank/DDBJ whole genome shotgun (WGS) entry which is preliminary data.</text>
</comment>
<dbReference type="Pfam" id="PF02770">
    <property type="entry name" value="Acyl-CoA_dh_M"/>
    <property type="match status" value="1"/>
</dbReference>
<feature type="domain" description="Acyl-CoA dehydrogenase/oxidase N-terminal" evidence="9">
    <location>
        <begin position="7"/>
        <end position="121"/>
    </location>
</feature>
<accession>A0A846Z2K9</accession>
<evidence type="ECO:0000256" key="2">
    <source>
        <dbReference type="ARBA" id="ARBA00009347"/>
    </source>
</evidence>
<protein>
    <submittedName>
        <fullName evidence="10">Acyl-CoA dehydrogenase</fullName>
    </submittedName>
</protein>
<comment type="cofactor">
    <cofactor evidence="1 6">
        <name>FAD</name>
        <dbReference type="ChEBI" id="CHEBI:57692"/>
    </cofactor>
</comment>